<feature type="transmembrane region" description="Helical" evidence="1">
    <location>
        <begin position="12"/>
        <end position="37"/>
    </location>
</feature>
<name>T0IND3_9SPHN</name>
<organism evidence="2 3">
    <name type="scientific">Sphingobium ummariense RL-3</name>
    <dbReference type="NCBI Taxonomy" id="1346791"/>
    <lineage>
        <taxon>Bacteria</taxon>
        <taxon>Pseudomonadati</taxon>
        <taxon>Pseudomonadota</taxon>
        <taxon>Alphaproteobacteria</taxon>
        <taxon>Sphingomonadales</taxon>
        <taxon>Sphingomonadaceae</taxon>
        <taxon>Sphingobium</taxon>
    </lineage>
</organism>
<dbReference type="EMBL" id="AUWY01000122">
    <property type="protein sequence ID" value="EQB30345.1"/>
    <property type="molecule type" value="Genomic_DNA"/>
</dbReference>
<keyword evidence="1" id="KW-0472">Membrane</keyword>
<dbReference type="STRING" id="1346791.M529_20340"/>
<reference evidence="2 3" key="1">
    <citation type="journal article" date="2013" name="Genome Announc.">
        <title>Draft Genome Sequence of Sphingobium ummariense Strain RL-3, a Hexachlorocyclohexane-Degrading Bacterium.</title>
        <authorList>
            <person name="Kohli P."/>
            <person name="Dua A."/>
            <person name="Sangwan N."/>
            <person name="Oldach P."/>
            <person name="Khurana J.P."/>
            <person name="Lal R."/>
        </authorList>
    </citation>
    <scope>NUCLEOTIDE SEQUENCE [LARGE SCALE GENOMIC DNA]</scope>
    <source>
        <strain evidence="2 3">RL-3</strain>
    </source>
</reference>
<sequence>MVDDIKNVGDAISLSVVIGATMDVLPSIALVLTVIWTGMRIVEGSYKFYKWMKASRR</sequence>
<keyword evidence="3" id="KW-1185">Reference proteome</keyword>
<protein>
    <submittedName>
        <fullName evidence="2">Uncharacterized protein</fullName>
    </submittedName>
</protein>
<gene>
    <name evidence="2" type="ORF">M529_20340</name>
</gene>
<keyword evidence="1" id="KW-1133">Transmembrane helix</keyword>
<dbReference type="Proteomes" id="UP000015523">
    <property type="component" value="Unassembled WGS sequence"/>
</dbReference>
<accession>T0IND3</accession>
<dbReference type="AlphaFoldDB" id="T0IND3"/>
<evidence type="ECO:0000256" key="1">
    <source>
        <dbReference type="SAM" id="Phobius"/>
    </source>
</evidence>
<evidence type="ECO:0000313" key="3">
    <source>
        <dbReference type="Proteomes" id="UP000015523"/>
    </source>
</evidence>
<dbReference type="OrthoDB" id="7605595at2"/>
<proteinExistence type="predicted"/>
<evidence type="ECO:0000313" key="2">
    <source>
        <dbReference type="EMBL" id="EQB30345.1"/>
    </source>
</evidence>
<dbReference type="PATRIC" id="fig|1346791.3.peg.3931"/>
<dbReference type="RefSeq" id="WP_021319651.1">
    <property type="nucleotide sequence ID" value="NZ_AUWY01000122.1"/>
</dbReference>
<keyword evidence="1" id="KW-0812">Transmembrane</keyword>
<comment type="caution">
    <text evidence="2">The sequence shown here is derived from an EMBL/GenBank/DDBJ whole genome shotgun (WGS) entry which is preliminary data.</text>
</comment>